<protein>
    <submittedName>
        <fullName evidence="2">Uncharacterized protein</fullName>
    </submittedName>
</protein>
<dbReference type="Proteomes" id="UP000318380">
    <property type="component" value="Unassembled WGS sequence"/>
</dbReference>
<proteinExistence type="predicted"/>
<dbReference type="AlphaFoldDB" id="A0A561B8S3"/>
<evidence type="ECO:0000313" key="3">
    <source>
        <dbReference type="Proteomes" id="UP000318380"/>
    </source>
</evidence>
<evidence type="ECO:0000256" key="1">
    <source>
        <dbReference type="SAM" id="Phobius"/>
    </source>
</evidence>
<evidence type="ECO:0000313" key="2">
    <source>
        <dbReference type="EMBL" id="TWD75366.1"/>
    </source>
</evidence>
<feature type="transmembrane region" description="Helical" evidence="1">
    <location>
        <begin position="60"/>
        <end position="80"/>
    </location>
</feature>
<keyword evidence="1" id="KW-1133">Transmembrane helix</keyword>
<accession>A0A561B8S3</accession>
<organism evidence="2 3">
    <name type="scientific">Kribbella amoyensis</name>
    <dbReference type="NCBI Taxonomy" id="996641"/>
    <lineage>
        <taxon>Bacteria</taxon>
        <taxon>Bacillati</taxon>
        <taxon>Actinomycetota</taxon>
        <taxon>Actinomycetes</taxon>
        <taxon>Propionibacteriales</taxon>
        <taxon>Kribbellaceae</taxon>
        <taxon>Kribbella</taxon>
    </lineage>
</organism>
<feature type="transmembrane region" description="Helical" evidence="1">
    <location>
        <begin position="34"/>
        <end position="53"/>
    </location>
</feature>
<reference evidence="2 3" key="1">
    <citation type="submission" date="2019-06" db="EMBL/GenBank/DDBJ databases">
        <title>Sequencing the genomes of 1000 actinobacteria strains.</title>
        <authorList>
            <person name="Klenk H.-P."/>
        </authorList>
    </citation>
    <scope>NUCLEOTIDE SEQUENCE [LARGE SCALE GENOMIC DNA]</scope>
    <source>
        <strain evidence="2 3">DSM 24683</strain>
    </source>
</reference>
<keyword evidence="1" id="KW-0472">Membrane</keyword>
<keyword evidence="3" id="KW-1185">Reference proteome</keyword>
<name>A0A561B8S3_9ACTN</name>
<sequence>MLPALLLTVLLAPRLLLVATLLRALLAGALAPAATLLTALLATLSGLALLWLLRLPLLRLLVTGLLTPTAALLRLLRLLAPSTLAGLLWLLSPAAALTLSPLLPARLAPRLPRTPRSLWRRRHSLSFGNPRVDVAN</sequence>
<keyword evidence="1" id="KW-0812">Transmembrane</keyword>
<feature type="transmembrane region" description="Helical" evidence="1">
    <location>
        <begin position="86"/>
        <end position="108"/>
    </location>
</feature>
<comment type="caution">
    <text evidence="2">The sequence shown here is derived from an EMBL/GenBank/DDBJ whole genome shotgun (WGS) entry which is preliminary data.</text>
</comment>
<dbReference type="EMBL" id="VIVK01000002">
    <property type="protein sequence ID" value="TWD75366.1"/>
    <property type="molecule type" value="Genomic_DNA"/>
</dbReference>
<gene>
    <name evidence="2" type="ORF">FB561_6804</name>
</gene>